<dbReference type="GO" id="GO:0046914">
    <property type="term" value="F:transition metal ion binding"/>
    <property type="evidence" value="ECO:0007669"/>
    <property type="project" value="InterPro"/>
</dbReference>
<evidence type="ECO:0000313" key="3">
    <source>
        <dbReference type="EMBL" id="MDV3104306.1"/>
    </source>
</evidence>
<dbReference type="PANTHER" id="PTHR43151:SF2">
    <property type="entry name" value="FE(2+) TRANSPORT PROTEIN A-RELATED"/>
    <property type="match status" value="1"/>
</dbReference>
<dbReference type="InterPro" id="IPR038157">
    <property type="entry name" value="FeoA_core_dom"/>
</dbReference>
<evidence type="ECO:0000313" key="4">
    <source>
        <dbReference type="Proteomes" id="UP001245683"/>
    </source>
</evidence>
<dbReference type="PANTHER" id="PTHR43151">
    <property type="entry name" value="FEOA FAMILY PROTEIN"/>
    <property type="match status" value="1"/>
</dbReference>
<evidence type="ECO:0000256" key="1">
    <source>
        <dbReference type="ARBA" id="ARBA00023004"/>
    </source>
</evidence>
<feature type="domain" description="Ferrous iron transporter FeoA-like" evidence="2">
    <location>
        <begin position="3"/>
        <end position="74"/>
    </location>
</feature>
<dbReference type="InterPro" id="IPR007167">
    <property type="entry name" value="Fe-transptr_FeoA-like"/>
</dbReference>
<dbReference type="RefSeq" id="WP_315342627.1">
    <property type="nucleotide sequence ID" value="NZ_JAVDZE010000003.1"/>
</dbReference>
<dbReference type="Pfam" id="PF04023">
    <property type="entry name" value="FeoA"/>
    <property type="match status" value="1"/>
</dbReference>
<dbReference type="SUPFAM" id="SSF50037">
    <property type="entry name" value="C-terminal domain of transcriptional repressors"/>
    <property type="match status" value="1"/>
</dbReference>
<reference evidence="3 4" key="1">
    <citation type="submission" date="2023-08" db="EMBL/GenBank/DDBJ databases">
        <title>Draft genome sequence of Thermococcus waiotapuensis WT1T, a thermophilic sulphur-dependent archaeon from order Thermococcales.</title>
        <authorList>
            <person name="Manners S.H."/>
            <person name="Carere C.R."/>
            <person name="Dhami M.K."/>
            <person name="Dobson R.C.J."/>
            <person name="Stott M.B."/>
        </authorList>
    </citation>
    <scope>NUCLEOTIDE SEQUENCE [LARGE SCALE GENOMIC DNA]</scope>
    <source>
        <strain evidence="3 4">WT1</strain>
    </source>
</reference>
<protein>
    <submittedName>
        <fullName evidence="3">FeoA family protein</fullName>
    </submittedName>
</protein>
<dbReference type="Gene3D" id="2.30.30.90">
    <property type="match status" value="1"/>
</dbReference>
<dbReference type="AlphaFoldDB" id="A0AAE4NVZ8"/>
<dbReference type="EMBL" id="JAVDZE010000003">
    <property type="protein sequence ID" value="MDV3104306.1"/>
    <property type="molecule type" value="Genomic_DNA"/>
</dbReference>
<accession>A0AAE4NVZ8</accession>
<gene>
    <name evidence="3" type="ORF">RBI02_07140</name>
</gene>
<proteinExistence type="predicted"/>
<evidence type="ECO:0000259" key="2">
    <source>
        <dbReference type="SMART" id="SM00899"/>
    </source>
</evidence>
<name>A0AAE4NVZ8_9EURY</name>
<dbReference type="InterPro" id="IPR053184">
    <property type="entry name" value="FeoA-like"/>
</dbReference>
<organism evidence="3 4">
    <name type="scientific">Thermococcus waiotapuensis</name>
    <dbReference type="NCBI Taxonomy" id="90909"/>
    <lineage>
        <taxon>Archaea</taxon>
        <taxon>Methanobacteriati</taxon>
        <taxon>Methanobacteriota</taxon>
        <taxon>Thermococci</taxon>
        <taxon>Thermococcales</taxon>
        <taxon>Thermococcaceae</taxon>
        <taxon>Thermococcus</taxon>
    </lineage>
</organism>
<dbReference type="SMART" id="SM00899">
    <property type="entry name" value="FeoA"/>
    <property type="match status" value="1"/>
</dbReference>
<dbReference type="Proteomes" id="UP001245683">
    <property type="component" value="Unassembled WGS sequence"/>
</dbReference>
<comment type="caution">
    <text evidence="3">The sequence shown here is derived from an EMBL/GenBank/DDBJ whole genome shotgun (WGS) entry which is preliminary data.</text>
</comment>
<keyword evidence="1" id="KW-0408">Iron</keyword>
<sequence length="75" mass="7758">MIVPLNSLRPGEAGIVVNLQGGPNFRSRLYAMGLAPGAAVRVVNVYSSGPVVVEVGGTRLALGRGMASKVLVRKL</sequence>
<dbReference type="InterPro" id="IPR008988">
    <property type="entry name" value="Transcriptional_repressor_C"/>
</dbReference>
<keyword evidence="4" id="KW-1185">Reference proteome</keyword>